<dbReference type="GO" id="GO:0004312">
    <property type="term" value="F:fatty acid synthase activity"/>
    <property type="evidence" value="ECO:0007669"/>
    <property type="project" value="InterPro"/>
</dbReference>
<sequence length="1781" mass="193873">MLAQGEALSSKDQYRAYALLVELLAYQFASPVKWIDTQDVLFGQKNAKRVVEIGASNVLAVMAQRTLASKYEAHDAVHSIQRKVLTWAKDAREICYEVEAAEEPTQEIATPAVDVQDDIPNAQPIEQQQQQQQQQSSRPEKAAAIQDVPLSPTDVLRAIIAQKLKKSLADVAPRLSIKDLARGKSTLQNELVGDIGNEFGNLPDGPEDLSLEELGKVLGITFGGDLGKTTSSLVARLMSTKMPAGFNLAAAKTHLETRWGLGPERQKAVMLVALVSQPASRLTSAEEAKGFFDAAANEHASQAGINLTATVAGGDRGGQGGITMIDSAALEEFTSDQRKLSVRQLELLAAHLKLDLRAPERALLDSQSAQEARQAQLDLWSIEHGDAYANGIVPTFNSLKSRTYDSFWNWVRDDILGLYYGSVRSKITISEREIEIRKRRIVNRASPRTLMFLQTLLSRSILESKQGYETANSIAHDLLNACKQGLTSNPTFRGSFVPLAPQTTIDARGVVQYCEIPRVAELTLKQYCQEMSRRVLDFEQSCRYDVATLRQQYEKADNLDGKFDVSVRNAIARMTPINFGLITPPDDAVVVVDKGTPGGTPGTPKPKSLPFLHLKQQRGDRWEYSGENTRNYMDCLNTATHSGITFHGRIVLVTGSGAGSIGGMVLEGLLEGGATVIATTSSFSQKVTEYYREIYITHGARGSRLVILPFNQSSKQDVESLAEYIYSAEKGLGLDLDHILPFAAISEGDNEIDNIDSKSELGHRMMLTNLIRLLGNIKKQKARRGYVSRPTQVILPLSPNHGTFGGDGLYSESKIALETLFNKWGSESWSSFLTLCGANIGWTRGTGLMNANNIIAEGIEKLGVRTFSQSEMAFNILALMAPLITQLCETETVMADLTGSLNSLTDLKSVTTELRKDIVETSENRKLLVREQAREIVVINGEKTVSGDGSARVEPRANLDFQLAPLPDFRTEIAPLGDTLKETVNLDKVVVVTGFSELGPLGNSRTRWDMEANGKFSLEGCIEMAWIMGLIKHHTGPIKGREGQYSGWIDCKTGQPLSDSEVKSNFEKQIIEHSGIRLVEPGLLGGRDNRLLQEVVVQEDLAPFEASKEQALNFQKQHGDKAEIIPFAGGNEFQVVIKAGAIVMVPRAVPYEHLVAAQVPSGWDARRYGIPEDIITQVDKATLYVLVCTAEALLSAGIADPYEFYEYTHVSEVANCIGSGLGGSNALRSIYKDRTLDKSAQNDILQETFINTISAWVNMLLLSSSGPIKTPVGACATALESVNIGYDTIITGQARICFVGGVDSFQEEIAAEFGNMKATSDPRAEAARGRSPKEMSRPNTSTRSGFLESEGCGIQILTTAKLALEMGLPIYGIVALATTATDKIGRSVPAPGQGILVNAREDPASVPSPLRASLATWGLTIDDLGVASLHGTSTVANDKNESDILCKQLRHLGRREGNPLLAITQKSLTGHPKGAAGAWMLNGALQVLNTGLVPGNRNLDNVDEEFEKFDLMHYPGKSIQTDGVKAFSTTSFGFGQKSAQVIGVHSNYLFAVLDEVAYEEYKAKAHARQQRAYRQWHSRMISNSIFQAKEKPPYTPEHETRTLLSPNARASVRGNEPSYSITPKSTMPFNTAEPPSKEEQFKSVLDRLVHVSKSPKLRTGVDIEDIASISTSETFLARNFTEEETRYCRAAGNPQASFAGRWSAKEAVFKSLGVAGKGAGVSMREIEIVSDTHGTPIVKASFSCGLHGDADARAKAAGVKSVEVSISHADSQAMAIAVANF</sequence>
<dbReference type="CDD" id="cd00828">
    <property type="entry name" value="elong_cond_enzymes"/>
    <property type="match status" value="1"/>
</dbReference>
<dbReference type="Pfam" id="PF02801">
    <property type="entry name" value="Ketoacyl-synt_C"/>
    <property type="match status" value="1"/>
</dbReference>
<evidence type="ECO:0000256" key="6">
    <source>
        <dbReference type="ARBA" id="ARBA00022450"/>
    </source>
</evidence>
<dbReference type="GO" id="GO:0004321">
    <property type="term" value="F:fatty-acyl-CoA synthase activity"/>
    <property type="evidence" value="ECO:0007669"/>
    <property type="project" value="UniProtKB-EC"/>
</dbReference>
<dbReference type="InterPro" id="IPR008278">
    <property type="entry name" value="4-PPantetheinyl_Trfase_dom"/>
</dbReference>
<keyword evidence="9 21" id="KW-0808">Transferase</keyword>
<dbReference type="NCBIfam" id="TIGR00556">
    <property type="entry name" value="pantethn_trn"/>
    <property type="match status" value="1"/>
</dbReference>
<feature type="region of interest" description="Disordered" evidence="25">
    <location>
        <begin position="1318"/>
        <end position="1345"/>
    </location>
</feature>
<dbReference type="InterPro" id="IPR014031">
    <property type="entry name" value="Ketoacyl_synth_C"/>
</dbReference>
<dbReference type="GO" id="GO:0044550">
    <property type="term" value="P:secondary metabolite biosynthetic process"/>
    <property type="evidence" value="ECO:0007669"/>
    <property type="project" value="UniProtKB-ARBA"/>
</dbReference>
<reference evidence="27" key="1">
    <citation type="submission" date="2022-11" db="EMBL/GenBank/DDBJ databases">
        <title>Chromosomal genome sequence assembly and mating type (MAT) locus characterization of the leprose asexual lichenized fungus Lepraria neglecta (Nyl.) Erichsen.</title>
        <authorList>
            <person name="Allen J.L."/>
            <person name="Pfeffer B."/>
        </authorList>
    </citation>
    <scope>NUCLEOTIDE SEQUENCE</scope>
    <source>
        <strain evidence="27">Allen 5258</strain>
    </source>
</reference>
<evidence type="ECO:0000256" key="18">
    <source>
        <dbReference type="ARBA" id="ARBA00048237"/>
    </source>
</evidence>
<dbReference type="InterPro" id="IPR020841">
    <property type="entry name" value="PKS_Beta-ketoAc_synthase_dom"/>
</dbReference>
<dbReference type="InterPro" id="IPR002582">
    <property type="entry name" value="ACPS"/>
</dbReference>
<dbReference type="Gene3D" id="3.40.47.10">
    <property type="match status" value="1"/>
</dbReference>
<keyword evidence="16" id="KW-0275">Fatty acid biosynthesis</keyword>
<dbReference type="InterPro" id="IPR004568">
    <property type="entry name" value="Ppantetheine-prot_Trfase_dom"/>
</dbReference>
<dbReference type="GO" id="GO:0042759">
    <property type="term" value="P:long-chain fatty acid biosynthetic process"/>
    <property type="evidence" value="ECO:0007669"/>
    <property type="project" value="UniProtKB-UniRule"/>
</dbReference>
<dbReference type="SUPFAM" id="SSF51735">
    <property type="entry name" value="NAD(P)-binding Rossmann-fold domains"/>
    <property type="match status" value="1"/>
</dbReference>
<dbReference type="InterPro" id="IPR016035">
    <property type="entry name" value="Acyl_Trfase/lysoPLipase"/>
</dbReference>
<dbReference type="Pfam" id="PF00109">
    <property type="entry name" value="ketoacyl-synt"/>
    <property type="match status" value="1"/>
</dbReference>
<evidence type="ECO:0000256" key="5">
    <source>
        <dbReference type="ARBA" id="ARBA00014008"/>
    </source>
</evidence>
<comment type="catalytic activity">
    <reaction evidence="18">
        <text>acetyl-CoA + n malonyl-CoA + 2n NADPH + 4n H(+) = a long-chain-acyl-CoA + n CoA + n CO2 + 2n NADP(+).</text>
        <dbReference type="EC" id="2.3.1.86"/>
    </reaction>
</comment>
<dbReference type="SUPFAM" id="SSF52151">
    <property type="entry name" value="FabD/lysophospholipase-like"/>
    <property type="match status" value="1"/>
</dbReference>
<keyword evidence="8" id="KW-0597">Phosphoprotein</keyword>
<dbReference type="GO" id="GO:0008897">
    <property type="term" value="F:holo-[acyl-carrier-protein] synthase activity"/>
    <property type="evidence" value="ECO:0007669"/>
    <property type="project" value="InterPro"/>
</dbReference>
<dbReference type="GO" id="GO:0005835">
    <property type="term" value="C:fatty acid synthase complex"/>
    <property type="evidence" value="ECO:0007669"/>
    <property type="project" value="InterPro"/>
</dbReference>
<protein>
    <recommendedName>
        <fullName evidence="5">Fatty acid synthase subunit alpha</fullName>
        <ecNumber evidence="3">1.1.1.100</ecNumber>
        <ecNumber evidence="4">2.3.1.41</ecNumber>
        <ecNumber evidence="2">2.3.1.86</ecNumber>
    </recommendedName>
</protein>
<accession>A0AAD9Z239</accession>
<dbReference type="Pfam" id="PF18325">
    <property type="entry name" value="Fas_alpha_ACP"/>
    <property type="match status" value="1"/>
</dbReference>
<evidence type="ECO:0000256" key="24">
    <source>
        <dbReference type="PIRSR" id="PIRSR000454-4"/>
    </source>
</evidence>
<dbReference type="PROSITE" id="PS52004">
    <property type="entry name" value="KS3_2"/>
    <property type="match status" value="1"/>
</dbReference>
<keyword evidence="12 23" id="KW-0460">Magnesium</keyword>
<comment type="catalytic activity">
    <reaction evidence="19">
        <text>a (3R)-hydroxyacyl-[ACP] + NADP(+) = a 3-oxoacyl-[ACP] + NADPH + H(+)</text>
        <dbReference type="Rhea" id="RHEA:17397"/>
        <dbReference type="Rhea" id="RHEA-COMP:9916"/>
        <dbReference type="Rhea" id="RHEA-COMP:9945"/>
        <dbReference type="ChEBI" id="CHEBI:15378"/>
        <dbReference type="ChEBI" id="CHEBI:57783"/>
        <dbReference type="ChEBI" id="CHEBI:58349"/>
        <dbReference type="ChEBI" id="CHEBI:78776"/>
        <dbReference type="ChEBI" id="CHEBI:78827"/>
        <dbReference type="EC" id="1.1.1.100"/>
    </reaction>
</comment>
<organism evidence="27 28">
    <name type="scientific">Lepraria neglecta</name>
    <dbReference type="NCBI Taxonomy" id="209136"/>
    <lineage>
        <taxon>Eukaryota</taxon>
        <taxon>Fungi</taxon>
        <taxon>Dikarya</taxon>
        <taxon>Ascomycota</taxon>
        <taxon>Pezizomycotina</taxon>
        <taxon>Lecanoromycetes</taxon>
        <taxon>OSLEUM clade</taxon>
        <taxon>Lecanoromycetidae</taxon>
        <taxon>Lecanorales</taxon>
        <taxon>Lecanorineae</taxon>
        <taxon>Stereocaulaceae</taxon>
        <taxon>Lepraria</taxon>
    </lineage>
</organism>
<dbReference type="Pfam" id="PF18314">
    <property type="entry name" value="FAS_I_H"/>
    <property type="match status" value="1"/>
</dbReference>
<dbReference type="EC" id="2.3.1.86" evidence="2"/>
<dbReference type="SUPFAM" id="SSF53901">
    <property type="entry name" value="Thiolase-like"/>
    <property type="match status" value="2"/>
</dbReference>
<keyword evidence="6 21" id="KW-0596">Phosphopantetheine</keyword>
<evidence type="ECO:0000256" key="4">
    <source>
        <dbReference type="ARBA" id="ARBA00013191"/>
    </source>
</evidence>
<evidence type="ECO:0000256" key="3">
    <source>
        <dbReference type="ARBA" id="ARBA00012948"/>
    </source>
</evidence>
<dbReference type="HAMAP" id="MF_00101">
    <property type="entry name" value="AcpS"/>
    <property type="match status" value="1"/>
</dbReference>
<evidence type="ECO:0000256" key="17">
    <source>
        <dbReference type="ARBA" id="ARBA00023268"/>
    </source>
</evidence>
<dbReference type="PROSITE" id="PS00606">
    <property type="entry name" value="KS3_1"/>
    <property type="match status" value="1"/>
</dbReference>
<evidence type="ECO:0000256" key="12">
    <source>
        <dbReference type="ARBA" id="ARBA00022842"/>
    </source>
</evidence>
<dbReference type="InterPro" id="IPR047224">
    <property type="entry name" value="FAS_alpha_su_C"/>
</dbReference>
<dbReference type="InterPro" id="IPR050830">
    <property type="entry name" value="Fungal_FAS"/>
</dbReference>
<feature type="binding site" evidence="23">
    <location>
        <position position="1664"/>
    </location>
    <ligand>
        <name>Mg(2+)</name>
        <dbReference type="ChEBI" id="CHEBI:18420"/>
    </ligand>
</feature>
<evidence type="ECO:0000256" key="21">
    <source>
        <dbReference type="PIRNR" id="PIRNR000454"/>
    </source>
</evidence>
<dbReference type="InterPro" id="IPR016039">
    <property type="entry name" value="Thiolase-like"/>
</dbReference>
<keyword evidence="17" id="KW-0511">Multifunctional enzyme</keyword>
<dbReference type="Gene3D" id="3.90.470.20">
    <property type="entry name" value="4'-phosphopantetheinyl transferase domain"/>
    <property type="match status" value="1"/>
</dbReference>
<dbReference type="PANTHER" id="PTHR10982">
    <property type="entry name" value="MALONYL COA-ACYL CARRIER PROTEIN TRANSACYLASE"/>
    <property type="match status" value="1"/>
</dbReference>
<evidence type="ECO:0000256" key="16">
    <source>
        <dbReference type="ARBA" id="ARBA00023160"/>
    </source>
</evidence>
<comment type="caution">
    <text evidence="27">The sequence shown here is derived from an EMBL/GenBank/DDBJ whole genome shotgun (WGS) entry which is preliminary data.</text>
</comment>
<evidence type="ECO:0000256" key="22">
    <source>
        <dbReference type="PIRSR" id="PIRSR000454-1"/>
    </source>
</evidence>
<evidence type="ECO:0000313" key="27">
    <source>
        <dbReference type="EMBL" id="KAK3168932.1"/>
    </source>
</evidence>
<name>A0AAD9Z239_9LECA</name>
<feature type="active site" description="For beta-ketoacyl synthase activity" evidence="22">
    <location>
        <position position="1275"/>
    </location>
</feature>
<evidence type="ECO:0000256" key="19">
    <source>
        <dbReference type="ARBA" id="ARBA00048508"/>
    </source>
</evidence>
<dbReference type="Gene3D" id="3.90.25.70">
    <property type="match status" value="1"/>
</dbReference>
<dbReference type="InterPro" id="IPR040899">
    <property type="entry name" value="Fas_alpha_ACP"/>
</dbReference>
<dbReference type="InterPro" id="IPR018201">
    <property type="entry name" value="Ketoacyl_synth_AS"/>
</dbReference>
<gene>
    <name evidence="27" type="ORF">OEA41_005380</name>
</gene>
<dbReference type="FunFam" id="3.90.470.20:FF:000005">
    <property type="entry name" value="Fatty acid synthase alpha subunit FasA"/>
    <property type="match status" value="1"/>
</dbReference>
<dbReference type="Proteomes" id="UP001276659">
    <property type="component" value="Unassembled WGS sequence"/>
</dbReference>
<feature type="binding site" evidence="23">
    <location>
        <position position="1662"/>
    </location>
    <ligand>
        <name>Mg(2+)</name>
        <dbReference type="ChEBI" id="CHEBI:18420"/>
    </ligand>
</feature>
<evidence type="ECO:0000256" key="7">
    <source>
        <dbReference type="ARBA" id="ARBA00022516"/>
    </source>
</evidence>
<comment type="catalytic activity">
    <reaction evidence="20">
        <text>a fatty acyl-[ACP] + malonyl-[ACP] + H(+) = a 3-oxoacyl-[ACP] + holo-[ACP] + CO2</text>
        <dbReference type="Rhea" id="RHEA:22836"/>
        <dbReference type="Rhea" id="RHEA-COMP:9623"/>
        <dbReference type="Rhea" id="RHEA-COMP:9685"/>
        <dbReference type="Rhea" id="RHEA-COMP:9916"/>
        <dbReference type="Rhea" id="RHEA-COMP:14125"/>
        <dbReference type="ChEBI" id="CHEBI:15378"/>
        <dbReference type="ChEBI" id="CHEBI:16526"/>
        <dbReference type="ChEBI" id="CHEBI:64479"/>
        <dbReference type="ChEBI" id="CHEBI:78449"/>
        <dbReference type="ChEBI" id="CHEBI:78776"/>
        <dbReference type="ChEBI" id="CHEBI:138651"/>
        <dbReference type="EC" id="2.3.1.41"/>
    </reaction>
</comment>
<dbReference type="PIRSF" id="PIRSF000454">
    <property type="entry name" value="FAS_yeast_alpha"/>
    <property type="match status" value="1"/>
</dbReference>
<dbReference type="InterPro" id="IPR037143">
    <property type="entry name" value="4-PPantetheinyl_Trfase_dom_sf"/>
</dbReference>
<evidence type="ECO:0000256" key="15">
    <source>
        <dbReference type="ARBA" id="ARBA00023098"/>
    </source>
</evidence>
<comment type="similarity">
    <text evidence="1 21">Belongs to the thiolase-like superfamily. Fungal fatty acid synthetase subunit alpha family.</text>
</comment>
<dbReference type="EC" id="1.1.1.100" evidence="3"/>
<dbReference type="InterPro" id="IPR026025">
    <property type="entry name" value="FAS_alpha_yeast"/>
</dbReference>
<feature type="compositionally biased region" description="Basic and acidic residues" evidence="25">
    <location>
        <begin position="1320"/>
        <end position="1336"/>
    </location>
</feature>
<dbReference type="GO" id="GO:0000287">
    <property type="term" value="F:magnesium ion binding"/>
    <property type="evidence" value="ECO:0007669"/>
    <property type="project" value="InterPro"/>
</dbReference>
<feature type="compositionally biased region" description="Basic and acidic residues" evidence="25">
    <location>
        <begin position="1591"/>
        <end position="1601"/>
    </location>
</feature>
<feature type="modified residue" description="O-(pantetheine 4'-phosphoryl)serine" evidence="24">
    <location>
        <position position="185"/>
    </location>
</feature>
<evidence type="ECO:0000256" key="11">
    <source>
        <dbReference type="ARBA" id="ARBA00022832"/>
    </source>
</evidence>
<dbReference type="PANTHER" id="PTHR10982:SF21">
    <property type="entry name" value="FATTY ACID SYNTHASE SUBUNIT BETA"/>
    <property type="match status" value="1"/>
</dbReference>
<feature type="region of interest" description="Disordered" evidence="25">
    <location>
        <begin position="126"/>
        <end position="146"/>
    </location>
</feature>
<evidence type="ECO:0000256" key="8">
    <source>
        <dbReference type="ARBA" id="ARBA00022553"/>
    </source>
</evidence>
<evidence type="ECO:0000259" key="26">
    <source>
        <dbReference type="PROSITE" id="PS52004"/>
    </source>
</evidence>
<evidence type="ECO:0000256" key="20">
    <source>
        <dbReference type="ARBA" id="ARBA00049541"/>
    </source>
</evidence>
<evidence type="ECO:0000256" key="2">
    <source>
        <dbReference type="ARBA" id="ARBA00012878"/>
    </source>
</evidence>
<dbReference type="Pfam" id="PF01648">
    <property type="entry name" value="ACPS"/>
    <property type="match status" value="1"/>
</dbReference>
<dbReference type="GO" id="GO:0004316">
    <property type="term" value="F:3-oxoacyl-[acyl-carrier-protein] reductase (NADPH) activity"/>
    <property type="evidence" value="ECO:0007669"/>
    <property type="project" value="UniProtKB-EC"/>
</dbReference>
<keyword evidence="7" id="KW-0444">Lipid biosynthesis</keyword>
<dbReference type="Gene3D" id="3.40.50.720">
    <property type="entry name" value="NAD(P)-binding Rossmann-like Domain"/>
    <property type="match status" value="1"/>
</dbReference>
<evidence type="ECO:0000256" key="9">
    <source>
        <dbReference type="ARBA" id="ARBA00022679"/>
    </source>
</evidence>
<keyword evidence="10 23" id="KW-0479">Metal-binding</keyword>
<dbReference type="GO" id="GO:0004315">
    <property type="term" value="F:3-oxoacyl-[acyl-carrier-protein] synthase activity"/>
    <property type="evidence" value="ECO:0007669"/>
    <property type="project" value="UniProtKB-EC"/>
</dbReference>
<dbReference type="Gene3D" id="6.10.250.1930">
    <property type="match status" value="1"/>
</dbReference>
<dbReference type="InterPro" id="IPR014030">
    <property type="entry name" value="Ketoacyl_synth_N"/>
</dbReference>
<dbReference type="InterPro" id="IPR036291">
    <property type="entry name" value="NAD(P)-bd_dom_sf"/>
</dbReference>
<dbReference type="InterPro" id="IPR041550">
    <property type="entry name" value="FASI_helical"/>
</dbReference>
<evidence type="ECO:0000256" key="23">
    <source>
        <dbReference type="PIRSR" id="PIRSR000454-3"/>
    </source>
</evidence>
<evidence type="ECO:0000256" key="10">
    <source>
        <dbReference type="ARBA" id="ARBA00022723"/>
    </source>
</evidence>
<evidence type="ECO:0000256" key="14">
    <source>
        <dbReference type="ARBA" id="ARBA00023002"/>
    </source>
</evidence>
<keyword evidence="28" id="KW-1185">Reference proteome</keyword>
<dbReference type="FunFam" id="3.90.25.70:FF:000001">
    <property type="entry name" value="Fatty acid synthase subunit alpha"/>
    <property type="match status" value="1"/>
</dbReference>
<proteinExistence type="inferred from homology"/>
<evidence type="ECO:0000256" key="1">
    <source>
        <dbReference type="ARBA" id="ARBA00007485"/>
    </source>
</evidence>
<dbReference type="CDD" id="cd08950">
    <property type="entry name" value="KR_fFAS_SDR_c_like"/>
    <property type="match status" value="1"/>
</dbReference>
<evidence type="ECO:0000313" key="28">
    <source>
        <dbReference type="Proteomes" id="UP001276659"/>
    </source>
</evidence>
<keyword evidence="11" id="KW-0276">Fatty acid metabolism</keyword>
<dbReference type="Gene3D" id="3.30.70.2490">
    <property type="match status" value="1"/>
</dbReference>
<dbReference type="EMBL" id="JASNWA010000010">
    <property type="protein sequence ID" value="KAK3168932.1"/>
    <property type="molecule type" value="Genomic_DNA"/>
</dbReference>
<keyword evidence="15" id="KW-0443">Lipid metabolism</keyword>
<feature type="domain" description="Ketosynthase family 3 (KS3)" evidence="26">
    <location>
        <begin position="1093"/>
        <end position="1545"/>
    </location>
</feature>
<feature type="compositionally biased region" description="Polar residues" evidence="25">
    <location>
        <begin position="1617"/>
        <end position="1629"/>
    </location>
</feature>
<evidence type="ECO:0000256" key="25">
    <source>
        <dbReference type="SAM" id="MobiDB-lite"/>
    </source>
</evidence>
<feature type="binding site" evidence="23">
    <location>
        <position position="1767"/>
    </location>
    <ligand>
        <name>Mg(2+)</name>
        <dbReference type="ChEBI" id="CHEBI:18420"/>
    </ligand>
</feature>
<dbReference type="EC" id="2.3.1.41" evidence="4"/>
<keyword evidence="14" id="KW-0560">Oxidoreductase</keyword>
<dbReference type="SUPFAM" id="SSF56214">
    <property type="entry name" value="4'-phosphopantetheinyl transferase"/>
    <property type="match status" value="1"/>
</dbReference>
<feature type="region of interest" description="Disordered" evidence="25">
    <location>
        <begin position="1591"/>
        <end position="1635"/>
    </location>
</feature>
<evidence type="ECO:0000256" key="13">
    <source>
        <dbReference type="ARBA" id="ARBA00022857"/>
    </source>
</evidence>
<keyword evidence="13" id="KW-0521">NADP</keyword>
<feature type="binding site" evidence="23">
    <location>
        <position position="1768"/>
    </location>
    <ligand>
        <name>Mg(2+)</name>
        <dbReference type="ChEBI" id="CHEBI:18420"/>
    </ligand>
</feature>